<dbReference type="GeneTree" id="ENSGT00390000011255"/>
<dbReference type="GO" id="GO:0016020">
    <property type="term" value="C:membrane"/>
    <property type="evidence" value="ECO:0007669"/>
    <property type="project" value="InterPro"/>
</dbReference>
<proteinExistence type="predicted"/>
<evidence type="ECO:0000256" key="1">
    <source>
        <dbReference type="SAM" id="Phobius"/>
    </source>
</evidence>
<dbReference type="Ensembl" id="ENSEAST00005045824.1">
    <property type="protein sequence ID" value="ENSEASP00005051693.1"/>
    <property type="gene ID" value="ENSEASG00005029617.1"/>
</dbReference>
<feature type="transmembrane region" description="Helical" evidence="1">
    <location>
        <begin position="20"/>
        <end position="43"/>
    </location>
</feature>
<evidence type="ECO:0000313" key="3">
    <source>
        <dbReference type="Proteomes" id="UP000694387"/>
    </source>
</evidence>
<keyword evidence="1" id="KW-0472">Membrane</keyword>
<dbReference type="GO" id="GO:0001782">
    <property type="term" value="P:B cell homeostasis"/>
    <property type="evidence" value="ECO:0007669"/>
    <property type="project" value="TreeGrafter"/>
</dbReference>
<gene>
    <name evidence="2" type="primary">GAPT</name>
</gene>
<accession>A0A9L0JCB8</accession>
<keyword evidence="3" id="KW-1185">Reference proteome</keyword>
<name>A0A9L0JCB8_EQUAS</name>
<reference evidence="2" key="2">
    <citation type="submission" date="2025-05" db="UniProtKB">
        <authorList>
            <consortium name="Ensembl"/>
        </authorList>
    </citation>
    <scope>IDENTIFICATION</scope>
</reference>
<evidence type="ECO:0000313" key="2">
    <source>
        <dbReference type="Ensembl" id="ENSEASP00005050951.1"/>
    </source>
</evidence>
<dbReference type="PANTHER" id="PTHR37350">
    <property type="entry name" value="PROTEIN GAPT"/>
    <property type="match status" value="1"/>
</dbReference>
<dbReference type="InterPro" id="IPR001611">
    <property type="entry name" value="Leu-rich_rpt"/>
</dbReference>
<organism evidence="2 3">
    <name type="scientific">Equus asinus</name>
    <name type="common">Donkey</name>
    <name type="synonym">Equus africanus asinus</name>
    <dbReference type="NCBI Taxonomy" id="9793"/>
    <lineage>
        <taxon>Eukaryota</taxon>
        <taxon>Metazoa</taxon>
        <taxon>Chordata</taxon>
        <taxon>Craniata</taxon>
        <taxon>Vertebrata</taxon>
        <taxon>Euteleostomi</taxon>
        <taxon>Mammalia</taxon>
        <taxon>Eutheria</taxon>
        <taxon>Laurasiatheria</taxon>
        <taxon>Perissodactyla</taxon>
        <taxon>Equidae</taxon>
        <taxon>Equus</taxon>
    </lineage>
</organism>
<dbReference type="PROSITE" id="PS51450">
    <property type="entry name" value="LRR"/>
    <property type="match status" value="1"/>
</dbReference>
<feature type="transmembrane region" description="Helical" evidence="1">
    <location>
        <begin position="153"/>
        <end position="176"/>
    </location>
</feature>
<dbReference type="PRINTS" id="PR02077">
    <property type="entry name" value="PROTEINGAPT"/>
</dbReference>
<dbReference type="Proteomes" id="UP000694387">
    <property type="component" value="Chromosome 1"/>
</dbReference>
<reference evidence="2 3" key="1">
    <citation type="journal article" date="2020" name="Nat. Commun.">
        <title>Donkey genomes provide new insights into domestication and selection for coat color.</title>
        <authorList>
            <person name="Wang"/>
            <person name="C."/>
            <person name="Li"/>
            <person name="H."/>
            <person name="Guo"/>
            <person name="Y."/>
            <person name="Huang"/>
            <person name="J."/>
            <person name="Sun"/>
            <person name="Y."/>
            <person name="Min"/>
            <person name="J."/>
            <person name="Wang"/>
            <person name="J."/>
            <person name="Fang"/>
            <person name="X."/>
            <person name="Zhao"/>
            <person name="Z."/>
            <person name="Wang"/>
            <person name="S."/>
            <person name="Zhang"/>
            <person name="Y."/>
            <person name="Liu"/>
            <person name="Q."/>
            <person name="Jiang"/>
            <person name="Q."/>
            <person name="Wang"/>
            <person name="X."/>
            <person name="Guo"/>
            <person name="Y."/>
            <person name="Yang"/>
            <person name="C."/>
            <person name="Wang"/>
            <person name="Y."/>
            <person name="Tian"/>
            <person name="F."/>
            <person name="Zhuang"/>
            <person name="G."/>
            <person name="Fan"/>
            <person name="Y."/>
            <person name="Gao"/>
            <person name="Q."/>
            <person name="Li"/>
            <person name="Y."/>
            <person name="Ju"/>
            <person name="Z."/>
            <person name="Li"/>
            <person name="J."/>
            <person name="Li"/>
            <person name="R."/>
            <person name="Hou"/>
            <person name="M."/>
            <person name="Yang"/>
            <person name="G."/>
            <person name="Liu"/>
            <person name="G."/>
            <person name="Liu"/>
            <person name="W."/>
            <person name="Guo"/>
            <person name="J."/>
            <person name="Pan"/>
            <person name="S."/>
            <person name="Fan"/>
            <person name="G."/>
            <person name="Zhang"/>
            <person name="W."/>
            <person name="Zhang"/>
            <person name="R."/>
            <person name="Yu"/>
            <person name="J."/>
            <person name="Zhang"/>
            <person name="X."/>
            <person name="Yin"/>
            <person name="Q."/>
            <person name="Ji"/>
            <person name="C."/>
            <person name="Jin"/>
            <person name="Y."/>
            <person name="Yue"/>
            <person name="G."/>
            <person name="Liu"/>
            <person name="M."/>
            <person name="Xu"/>
            <person name="J."/>
            <person name="Liu"/>
            <person name="S."/>
            <person name="Jordana"/>
            <person name="J."/>
            <person name="Noce"/>
            <person name="A."/>
            <person name="Amills"/>
            <person name="M."/>
            <person name="Wu"/>
            <person name="D.D."/>
            <person name="Li"/>
            <person name="S."/>
            <person name="Zhou"/>
            <person name="X. and Zhong"/>
            <person name="J."/>
        </authorList>
    </citation>
    <scope>NUCLEOTIDE SEQUENCE [LARGE SCALE GENOMIC DNA]</scope>
</reference>
<keyword evidence="1" id="KW-1133">Transmembrane helix</keyword>
<keyword evidence="1" id="KW-0812">Transmembrane</keyword>
<protein>
    <submittedName>
        <fullName evidence="2">GRB2 binding adaptor protein, transmembrane</fullName>
    </submittedName>
</protein>
<dbReference type="Gene3D" id="3.80.10.10">
    <property type="entry name" value="Ribonuclease Inhibitor"/>
    <property type="match status" value="1"/>
</dbReference>
<sequence>MQLICFYFIAGFWMAYHSNFLFLNFLLCCYLPLISASSCDLLVEKEEELNNIPPDTVQLYINDCKVNSIRYNENHLRKLSLLNLSSNCIRTLPDNVLSDLKEKCLKELPKLLLNHTLQGITSVCTCDFIKGSVIPLNNTVCAEMLKNCGNTSAAIAIGISLLLLLVICGIGCVWHWKQRNTTQFSLPKFLQRRSSRRKDYTKTVSLSPYVINSRHKISVQTQDHRSAVRGTDIHGNYENVKVSPLNAKEETEKELYQNIRQCNLEEHIYGNEAPSKYCNFQNLHTSEVPQDEDIYILPDS</sequence>
<dbReference type="InterPro" id="IPR021082">
    <property type="entry name" value="Protein_GAPT"/>
</dbReference>
<dbReference type="AlphaFoldDB" id="A0A9L0JCB8"/>
<dbReference type="GO" id="GO:0002322">
    <property type="term" value="P:B cell proliferation involved in immune response"/>
    <property type="evidence" value="ECO:0007669"/>
    <property type="project" value="TreeGrafter"/>
</dbReference>
<dbReference type="InterPro" id="IPR032675">
    <property type="entry name" value="LRR_dom_sf"/>
</dbReference>
<dbReference type="Ensembl" id="ENSEAST00005079517.1">
    <property type="protein sequence ID" value="ENSEASP00005050951.1"/>
    <property type="gene ID" value="ENSEASG00005029617.1"/>
</dbReference>
<dbReference type="PANTHER" id="PTHR37350:SF1">
    <property type="entry name" value="PROTEIN GAPT"/>
    <property type="match status" value="1"/>
</dbReference>
<dbReference type="Pfam" id="PF11770">
    <property type="entry name" value="GAPT"/>
    <property type="match status" value="1"/>
</dbReference>